<protein>
    <recommendedName>
        <fullName evidence="2 3">Segregation and condensation protein A</fullName>
    </recommendedName>
</protein>
<dbReference type="InterPro" id="IPR003768">
    <property type="entry name" value="ScpA"/>
</dbReference>
<reference evidence="4 5" key="1">
    <citation type="submission" date="2020-01" db="EMBL/GenBank/DDBJ databases">
        <title>Complete genome sequence of Mycoplasma felis strain Myco-2.</title>
        <authorList>
            <person name="Kinoshita Y."/>
            <person name="Niwa H."/>
            <person name="Uchida-Fujii E."/>
            <person name="Nukada T."/>
        </authorList>
    </citation>
    <scope>NUCLEOTIDE SEQUENCE [LARGE SCALE GENOMIC DNA]</scope>
    <source>
        <strain evidence="4 5">Myco-2</strain>
    </source>
</reference>
<dbReference type="GO" id="GO:0006260">
    <property type="term" value="P:DNA replication"/>
    <property type="evidence" value="ECO:0007669"/>
    <property type="project" value="UniProtKB-UniRule"/>
</dbReference>
<dbReference type="RefSeq" id="WP_036431346.1">
    <property type="nucleotide sequence ID" value="NZ_AP022325.1"/>
</dbReference>
<dbReference type="NCBIfam" id="NF000994">
    <property type="entry name" value="PRK00104.1-3"/>
    <property type="match status" value="1"/>
</dbReference>
<dbReference type="AlphaFoldDB" id="A0A809RU73"/>
<dbReference type="PANTHER" id="PTHR33969:SF2">
    <property type="entry name" value="SEGREGATION AND CONDENSATION PROTEIN A"/>
    <property type="match status" value="1"/>
</dbReference>
<evidence type="ECO:0000256" key="1">
    <source>
        <dbReference type="ARBA" id="ARBA00022829"/>
    </source>
</evidence>
<dbReference type="HAMAP" id="MF_01805">
    <property type="entry name" value="ScpA"/>
    <property type="match status" value="1"/>
</dbReference>
<dbReference type="GeneID" id="89496455"/>
<keyword evidence="3" id="KW-0131">Cell cycle</keyword>
<dbReference type="Pfam" id="PF02616">
    <property type="entry name" value="SMC_ScpA"/>
    <property type="match status" value="1"/>
</dbReference>
<proteinExistence type="inferred from homology"/>
<dbReference type="GO" id="GO:0007059">
    <property type="term" value="P:chromosome segregation"/>
    <property type="evidence" value="ECO:0007669"/>
    <property type="project" value="UniProtKB-UniRule"/>
</dbReference>
<keyword evidence="1 3" id="KW-0159">Chromosome partition</keyword>
<comment type="subunit">
    <text evidence="3">Component of a cohesin-like complex composed of ScpA, ScpB and the Smc homodimer, in which ScpA and ScpB bind to the head domain of Smc. The presence of the three proteins is required for the association of the complex with DNA.</text>
</comment>
<dbReference type="Gene3D" id="1.10.10.580">
    <property type="entry name" value="Structural maintenance of chromosome 1. Chain E"/>
    <property type="match status" value="1"/>
</dbReference>
<gene>
    <name evidence="3 4" type="primary">scpA</name>
    <name evidence="4" type="ORF">JPM2_2740</name>
</gene>
<dbReference type="Proteomes" id="UP000464317">
    <property type="component" value="Chromosome"/>
</dbReference>
<keyword evidence="5" id="KW-1185">Reference proteome</keyword>
<accession>A0A809RU73</accession>
<organism evidence="4 5">
    <name type="scientific">Mycoplasmopsis felis</name>
    <dbReference type="NCBI Taxonomy" id="33923"/>
    <lineage>
        <taxon>Bacteria</taxon>
        <taxon>Bacillati</taxon>
        <taxon>Mycoplasmatota</taxon>
        <taxon>Mycoplasmoidales</taxon>
        <taxon>Metamycoplasmataceae</taxon>
        <taxon>Mycoplasmopsis</taxon>
    </lineage>
</organism>
<dbReference type="InterPro" id="IPR023093">
    <property type="entry name" value="ScpA-like_C"/>
</dbReference>
<dbReference type="KEGG" id="mfel:JPM2_2740"/>
<evidence type="ECO:0000313" key="4">
    <source>
        <dbReference type="EMBL" id="BBU47581.1"/>
    </source>
</evidence>
<dbReference type="EMBL" id="AP022325">
    <property type="protein sequence ID" value="BBU47581.1"/>
    <property type="molecule type" value="Genomic_DNA"/>
</dbReference>
<comment type="function">
    <text evidence="3">Participates in chromosomal partition during cell division. May act via the formation of a condensin-like complex containing Smc and ScpB that pull DNA away from mid-cell into both cell halves.</text>
</comment>
<comment type="subcellular location">
    <subcellularLocation>
        <location evidence="3">Cytoplasm</location>
    </subcellularLocation>
    <text evidence="3">Associated with two foci at the outer edges of the nucleoid region in young cells, and at four foci within both cell halves in older cells.</text>
</comment>
<evidence type="ECO:0000256" key="3">
    <source>
        <dbReference type="HAMAP-Rule" id="MF_01805"/>
    </source>
</evidence>
<comment type="similarity">
    <text evidence="3">Belongs to the ScpA family.</text>
</comment>
<evidence type="ECO:0000313" key="5">
    <source>
        <dbReference type="Proteomes" id="UP000464317"/>
    </source>
</evidence>
<dbReference type="GO" id="GO:0051301">
    <property type="term" value="P:cell division"/>
    <property type="evidence" value="ECO:0007669"/>
    <property type="project" value="UniProtKB-KW"/>
</dbReference>
<name>A0A809RU73_9BACT</name>
<keyword evidence="3" id="KW-0132">Cell division</keyword>
<evidence type="ECO:0000256" key="2">
    <source>
        <dbReference type="ARBA" id="ARBA00044777"/>
    </source>
</evidence>
<dbReference type="Gene3D" id="6.10.250.2410">
    <property type="match status" value="1"/>
</dbReference>
<dbReference type="GO" id="GO:0005737">
    <property type="term" value="C:cytoplasm"/>
    <property type="evidence" value="ECO:0007669"/>
    <property type="project" value="UniProtKB-SubCell"/>
</dbReference>
<keyword evidence="3" id="KW-0963">Cytoplasm</keyword>
<sequence>MGKLNLNYTYEHTFKLNDFNGPLDLLLELIKNKKIHIKDVNLIELATQYIQIIDEIKEMEIDIAGEYLVMAATLINLKTKMMLQEPGEINEEIEEEKKLFIQDLIEYEHFKKIREALKTFQNDRNDIFIKKPSSYDEYIVDEDNSKLDGHSSPLKLINVLRKMFERVYAQNLRQTKIEKFNLTPSDQFPFIIELLKNNEIVTFEMVFNQPSLNHFAITLIALLDLSRQQILKIKQEGEYGDITITKGENFNERNS</sequence>
<dbReference type="PANTHER" id="PTHR33969">
    <property type="entry name" value="SEGREGATION AND CONDENSATION PROTEIN A"/>
    <property type="match status" value="1"/>
</dbReference>